<gene>
    <name evidence="5" type="ORF">BJ972_002512</name>
    <name evidence="6" type="ORF">ESP50_01200</name>
</gene>
<keyword evidence="2 6" id="KW-0808">Transferase</keyword>
<dbReference type="PANTHER" id="PTHR47816:SF5">
    <property type="entry name" value="RIBOSOMAL RNA LARGE SUBUNIT METHYLTRANSFERASE G"/>
    <property type="match status" value="1"/>
</dbReference>
<proteinExistence type="predicted"/>
<evidence type="ECO:0000256" key="2">
    <source>
        <dbReference type="ARBA" id="ARBA00022679"/>
    </source>
</evidence>
<evidence type="ECO:0000313" key="7">
    <source>
        <dbReference type="Proteomes" id="UP000292686"/>
    </source>
</evidence>
<dbReference type="GO" id="GO:0052914">
    <property type="term" value="F:16S rRNA (guanine(1207)-N(2))-methyltransferase activity"/>
    <property type="evidence" value="ECO:0007669"/>
    <property type="project" value="UniProtKB-EC"/>
</dbReference>
<dbReference type="InterPro" id="IPR046977">
    <property type="entry name" value="RsmC/RlmG"/>
</dbReference>
<dbReference type="CDD" id="cd02440">
    <property type="entry name" value="AdoMet_MTases"/>
    <property type="match status" value="1"/>
</dbReference>
<keyword evidence="7" id="KW-1185">Reference proteome</keyword>
<dbReference type="RefSeq" id="WP_129172114.1">
    <property type="nucleotide sequence ID" value="NZ_JACCBI010000001.1"/>
</dbReference>
<keyword evidence="1 6" id="KW-0489">Methyltransferase</keyword>
<dbReference type="InterPro" id="IPR007848">
    <property type="entry name" value="Small_mtfrase_dom"/>
</dbReference>
<feature type="domain" description="Methyltransferase small" evidence="3">
    <location>
        <begin position="200"/>
        <end position="368"/>
    </location>
</feature>
<dbReference type="InterPro" id="IPR029063">
    <property type="entry name" value="SAM-dependent_MTases_sf"/>
</dbReference>
<evidence type="ECO:0000259" key="4">
    <source>
        <dbReference type="Pfam" id="PF26049"/>
    </source>
</evidence>
<dbReference type="SUPFAM" id="SSF53335">
    <property type="entry name" value="S-adenosyl-L-methionine-dependent methyltransferases"/>
    <property type="match status" value="1"/>
</dbReference>
<dbReference type="EMBL" id="JACCBI010000001">
    <property type="protein sequence ID" value="NYD67993.1"/>
    <property type="molecule type" value="Genomic_DNA"/>
</dbReference>
<evidence type="ECO:0000313" key="6">
    <source>
        <dbReference type="EMBL" id="RXZ87849.1"/>
    </source>
</evidence>
<dbReference type="EMBL" id="SDPM01000001">
    <property type="protein sequence ID" value="RXZ87849.1"/>
    <property type="molecule type" value="Genomic_DNA"/>
</dbReference>
<dbReference type="Gene3D" id="3.40.50.150">
    <property type="entry name" value="Vaccinia Virus protein VP39"/>
    <property type="match status" value="2"/>
</dbReference>
<evidence type="ECO:0000256" key="1">
    <source>
        <dbReference type="ARBA" id="ARBA00022603"/>
    </source>
</evidence>
<dbReference type="Proteomes" id="UP000292686">
    <property type="component" value="Unassembled WGS sequence"/>
</dbReference>
<dbReference type="Proteomes" id="UP000581087">
    <property type="component" value="Unassembled WGS sequence"/>
</dbReference>
<dbReference type="AlphaFoldDB" id="A0A4Q2M746"/>
<dbReference type="PANTHER" id="PTHR47816">
    <property type="entry name" value="RIBOSOMAL RNA SMALL SUBUNIT METHYLTRANSFERASE C"/>
    <property type="match status" value="1"/>
</dbReference>
<sequence length="378" mass="39871">MPLDFDSLRRWPDVEAPDLLASDAADRLILDESAPFRAGLGDGALAIIGDSYGALTLGAADDGATGIRVHQDALSGEGALDANAYAADLDDRYRSFDLVPELVAGAEVVLVRLPRSLDALADIADLIARHAAPGVVVIAGGRLKHMTIAMNEVLERSFGRLDVSLARQKSRVLIAREPRELDPYERVRTAHHDSPLGPVEVCAVGGVFAGDSIDIGTRFLLENLPTTIPGDRAVDFACGTGVIGAALALRHPSLVVVASDQSAAAVVSARATVAANGLEGRMTVERDDGLSLLADASESFIVLNPPFHVGAAVTGEIAPKLFAEAGRVLAPGGQLWAVWNTPMGYRAALNDLVGPTRQVARNTKFTVTVSERRERLEV</sequence>
<reference evidence="6 7" key="1">
    <citation type="submission" date="2019-01" db="EMBL/GenBank/DDBJ databases">
        <title>Agromyces.</title>
        <authorList>
            <person name="Li J."/>
        </authorList>
    </citation>
    <scope>NUCLEOTIDE SEQUENCE [LARGE SCALE GENOMIC DNA]</scope>
    <source>
        <strain evidence="6 7">DSM 23870</strain>
    </source>
</reference>
<evidence type="ECO:0000259" key="3">
    <source>
        <dbReference type="Pfam" id="PF05175"/>
    </source>
</evidence>
<dbReference type="OrthoDB" id="29650at2"/>
<dbReference type="Pfam" id="PF26049">
    <property type="entry name" value="RLMG_N"/>
    <property type="match status" value="1"/>
</dbReference>
<dbReference type="Pfam" id="PF05175">
    <property type="entry name" value="MTS"/>
    <property type="match status" value="1"/>
</dbReference>
<evidence type="ECO:0000313" key="5">
    <source>
        <dbReference type="EMBL" id="NYD67993.1"/>
    </source>
</evidence>
<evidence type="ECO:0000313" key="8">
    <source>
        <dbReference type="Proteomes" id="UP000581087"/>
    </source>
</evidence>
<comment type="caution">
    <text evidence="6">The sequence shown here is derived from an EMBL/GenBank/DDBJ whole genome shotgun (WGS) entry which is preliminary data.</text>
</comment>
<accession>A0A4Q2M746</accession>
<reference evidence="5 8" key="2">
    <citation type="submission" date="2020-07" db="EMBL/GenBank/DDBJ databases">
        <title>Sequencing the genomes of 1000 actinobacteria strains.</title>
        <authorList>
            <person name="Klenk H.-P."/>
        </authorList>
    </citation>
    <scope>NUCLEOTIDE SEQUENCE [LARGE SCALE GENOMIC DNA]</scope>
    <source>
        <strain evidence="5 8">DSM 23870</strain>
    </source>
</reference>
<organism evidence="6 7">
    <name type="scientific">Agromyces atrinae</name>
    <dbReference type="NCBI Taxonomy" id="592376"/>
    <lineage>
        <taxon>Bacteria</taxon>
        <taxon>Bacillati</taxon>
        <taxon>Actinomycetota</taxon>
        <taxon>Actinomycetes</taxon>
        <taxon>Micrococcales</taxon>
        <taxon>Microbacteriaceae</taxon>
        <taxon>Agromyces</taxon>
    </lineage>
</organism>
<protein>
    <submittedName>
        <fullName evidence="5">16S rRNA (Guanine1207-N2)-methyltransferase</fullName>
        <ecNumber evidence="5">2.1.1.172</ecNumber>
    </submittedName>
    <submittedName>
        <fullName evidence="6">Methyltransferase domain-containing protein</fullName>
    </submittedName>
</protein>
<dbReference type="InterPro" id="IPR058679">
    <property type="entry name" value="RlmG_N"/>
</dbReference>
<dbReference type="EC" id="2.1.1.172" evidence="5"/>
<feature type="domain" description="RlmG N-terminal" evidence="4">
    <location>
        <begin position="7"/>
        <end position="176"/>
    </location>
</feature>
<name>A0A4Q2M746_9MICO</name>